<evidence type="ECO:0000313" key="2">
    <source>
        <dbReference type="EMBL" id="OOV86295.1"/>
    </source>
</evidence>
<dbReference type="AlphaFoldDB" id="A0A1T1H903"/>
<dbReference type="Gene3D" id="2.40.10.220">
    <property type="entry name" value="predicted glycosyltransferase like domains"/>
    <property type="match status" value="1"/>
</dbReference>
<gene>
    <name evidence="2" type="ORF">BTA35_0213835</name>
</gene>
<evidence type="ECO:0000259" key="1">
    <source>
        <dbReference type="Pfam" id="PF07238"/>
    </source>
</evidence>
<dbReference type="GO" id="GO:0035438">
    <property type="term" value="F:cyclic-di-GMP binding"/>
    <property type="evidence" value="ECO:0007669"/>
    <property type="project" value="InterPro"/>
</dbReference>
<dbReference type="STRING" id="966.BTA35_0213835"/>
<dbReference type="Pfam" id="PF07238">
    <property type="entry name" value="PilZ"/>
    <property type="match status" value="1"/>
</dbReference>
<dbReference type="InterPro" id="IPR009875">
    <property type="entry name" value="PilZ_domain"/>
</dbReference>
<proteinExistence type="predicted"/>
<feature type="domain" description="PilZ" evidence="1">
    <location>
        <begin position="9"/>
        <end position="84"/>
    </location>
</feature>
<accession>A0A1T1H903</accession>
<organism evidence="2 3">
    <name type="scientific">Oceanospirillum linum</name>
    <dbReference type="NCBI Taxonomy" id="966"/>
    <lineage>
        <taxon>Bacteria</taxon>
        <taxon>Pseudomonadati</taxon>
        <taxon>Pseudomonadota</taxon>
        <taxon>Gammaproteobacteria</taxon>
        <taxon>Oceanospirillales</taxon>
        <taxon>Oceanospirillaceae</taxon>
        <taxon>Oceanospirillum</taxon>
    </lineage>
</organism>
<dbReference type="RefSeq" id="WP_078320408.1">
    <property type="nucleotide sequence ID" value="NZ_FXTS01000008.1"/>
</dbReference>
<dbReference type="Proteomes" id="UP000190064">
    <property type="component" value="Unassembled WGS sequence"/>
</dbReference>
<dbReference type="EMBL" id="MTSD02000007">
    <property type="protein sequence ID" value="OOV86295.1"/>
    <property type="molecule type" value="Genomic_DNA"/>
</dbReference>
<evidence type="ECO:0000313" key="3">
    <source>
        <dbReference type="Proteomes" id="UP000190064"/>
    </source>
</evidence>
<reference evidence="2" key="1">
    <citation type="submission" date="2017-02" db="EMBL/GenBank/DDBJ databases">
        <title>Draft Genome Sequence of the Salt Water Bacterium Oceanospirillum linum ATCC 11336.</title>
        <authorList>
            <person name="Trachtenberg A.M."/>
            <person name="Carney J.G."/>
            <person name="Linnane J.D."/>
            <person name="Rheaume B.A."/>
            <person name="Pitts N.L."/>
            <person name="Mykles D.L."/>
            <person name="Maclea K.S."/>
        </authorList>
    </citation>
    <scope>NUCLEOTIDE SEQUENCE [LARGE SCALE GENOMIC DNA]</scope>
    <source>
        <strain evidence="2">ATCC 11336</strain>
    </source>
</reference>
<keyword evidence="3" id="KW-1185">Reference proteome</keyword>
<sequence>MEFFLPTGEKRAFPRTRLNLNCELRFSDTQSQLDGQCLDLSTTGAKVLFCEKVASGAQAFFRLKEHLGKEPFEARVEVTRVEYYQQDTREGQGDSHNIQNPRYCAGLKIVEIL</sequence>
<dbReference type="SUPFAM" id="SSF141371">
    <property type="entry name" value="PilZ domain-like"/>
    <property type="match status" value="1"/>
</dbReference>
<name>A0A1T1H903_OCELI</name>
<protein>
    <recommendedName>
        <fullName evidence="1">PilZ domain-containing protein</fullName>
    </recommendedName>
</protein>
<comment type="caution">
    <text evidence="2">The sequence shown here is derived from an EMBL/GenBank/DDBJ whole genome shotgun (WGS) entry which is preliminary data.</text>
</comment>